<dbReference type="Proteomes" id="UP000091918">
    <property type="component" value="Unassembled WGS sequence"/>
</dbReference>
<dbReference type="FunFam" id="1.20.1250.20:FF:000409">
    <property type="entry name" value="MFS general substrate transporter"/>
    <property type="match status" value="1"/>
</dbReference>
<evidence type="ECO:0000256" key="6">
    <source>
        <dbReference type="SAM" id="MobiDB-lite"/>
    </source>
</evidence>
<name>A0A1B7NUK9_9EURO</name>
<feature type="transmembrane region" description="Helical" evidence="7">
    <location>
        <begin position="84"/>
        <end position="103"/>
    </location>
</feature>
<keyword evidence="2" id="KW-0813">Transport</keyword>
<protein>
    <recommendedName>
        <fullName evidence="8">Major facilitator superfamily (MFS) profile domain-containing protein</fullName>
    </recommendedName>
</protein>
<reference evidence="9 10" key="1">
    <citation type="submission" date="2015-07" db="EMBL/GenBank/DDBJ databases">
        <title>Emmonsia species relationships and genome sequence.</title>
        <authorList>
            <person name="Cuomo C.A."/>
            <person name="Schwartz I.S."/>
            <person name="Kenyon C."/>
            <person name="de Hoog G.S."/>
            <person name="Govender N.P."/>
            <person name="Botha A."/>
            <person name="Moreno L."/>
            <person name="de Vries M."/>
            <person name="Munoz J.F."/>
            <person name="Stielow J.B."/>
        </authorList>
    </citation>
    <scope>NUCLEOTIDE SEQUENCE [LARGE SCALE GENOMIC DNA]</scope>
    <source>
        <strain evidence="9 10">CBS 136260</strain>
    </source>
</reference>
<comment type="subcellular location">
    <subcellularLocation>
        <location evidence="1">Membrane</location>
        <topology evidence="1">Multi-pass membrane protein</topology>
    </subcellularLocation>
</comment>
<dbReference type="AlphaFoldDB" id="A0A1B7NUK9"/>
<dbReference type="InterPro" id="IPR011701">
    <property type="entry name" value="MFS"/>
</dbReference>
<dbReference type="Gene3D" id="1.20.1250.20">
    <property type="entry name" value="MFS general substrate transporter like domains"/>
    <property type="match status" value="2"/>
</dbReference>
<feature type="domain" description="Major facilitator superfamily (MFS) profile" evidence="8">
    <location>
        <begin position="48"/>
        <end position="466"/>
    </location>
</feature>
<evidence type="ECO:0000256" key="5">
    <source>
        <dbReference type="ARBA" id="ARBA00023136"/>
    </source>
</evidence>
<feature type="transmembrane region" description="Helical" evidence="7">
    <location>
        <begin position="316"/>
        <end position="340"/>
    </location>
</feature>
<comment type="caution">
    <text evidence="9">The sequence shown here is derived from an EMBL/GenBank/DDBJ whole genome shotgun (WGS) entry which is preliminary data.</text>
</comment>
<proteinExistence type="predicted"/>
<keyword evidence="3 7" id="KW-0812">Transmembrane</keyword>
<evidence type="ECO:0000256" key="1">
    <source>
        <dbReference type="ARBA" id="ARBA00004141"/>
    </source>
</evidence>
<dbReference type="GO" id="GO:0022857">
    <property type="term" value="F:transmembrane transporter activity"/>
    <property type="evidence" value="ECO:0007669"/>
    <property type="project" value="InterPro"/>
</dbReference>
<evidence type="ECO:0000256" key="7">
    <source>
        <dbReference type="SAM" id="Phobius"/>
    </source>
</evidence>
<dbReference type="InterPro" id="IPR020846">
    <property type="entry name" value="MFS_dom"/>
</dbReference>
<dbReference type="InterPro" id="IPR036259">
    <property type="entry name" value="MFS_trans_sf"/>
</dbReference>
<dbReference type="STRING" id="1658172.A0A1B7NUK9"/>
<dbReference type="PANTHER" id="PTHR43791:SF47">
    <property type="entry name" value="MAJOR FACILITATOR SUPERFAMILY (MFS) PROFILE DOMAIN-CONTAINING PROTEIN-RELATED"/>
    <property type="match status" value="1"/>
</dbReference>
<feature type="transmembrane region" description="Helical" evidence="7">
    <location>
        <begin position="177"/>
        <end position="197"/>
    </location>
</feature>
<feature type="transmembrane region" description="Helical" evidence="7">
    <location>
        <begin position="146"/>
        <end position="165"/>
    </location>
</feature>
<dbReference type="GO" id="GO:0016020">
    <property type="term" value="C:membrane"/>
    <property type="evidence" value="ECO:0007669"/>
    <property type="project" value="UniProtKB-SubCell"/>
</dbReference>
<feature type="compositionally biased region" description="Basic and acidic residues" evidence="6">
    <location>
        <begin position="9"/>
        <end position="25"/>
    </location>
</feature>
<feature type="transmembrane region" description="Helical" evidence="7">
    <location>
        <begin position="377"/>
        <end position="397"/>
    </location>
</feature>
<keyword evidence="5 7" id="KW-0472">Membrane</keyword>
<organism evidence="9 10">
    <name type="scientific">Emergomyces africanus</name>
    <dbReference type="NCBI Taxonomy" id="1955775"/>
    <lineage>
        <taxon>Eukaryota</taxon>
        <taxon>Fungi</taxon>
        <taxon>Dikarya</taxon>
        <taxon>Ascomycota</taxon>
        <taxon>Pezizomycotina</taxon>
        <taxon>Eurotiomycetes</taxon>
        <taxon>Eurotiomycetidae</taxon>
        <taxon>Onygenales</taxon>
        <taxon>Ajellomycetaceae</taxon>
        <taxon>Emergomyces</taxon>
    </lineage>
</organism>
<dbReference type="PROSITE" id="PS50850">
    <property type="entry name" value="MFS"/>
    <property type="match status" value="1"/>
</dbReference>
<evidence type="ECO:0000256" key="4">
    <source>
        <dbReference type="ARBA" id="ARBA00022989"/>
    </source>
</evidence>
<evidence type="ECO:0000259" key="8">
    <source>
        <dbReference type="PROSITE" id="PS50850"/>
    </source>
</evidence>
<evidence type="ECO:0000256" key="2">
    <source>
        <dbReference type="ARBA" id="ARBA00022448"/>
    </source>
</evidence>
<feature type="transmembrane region" description="Helical" evidence="7">
    <location>
        <begin position="409"/>
        <end position="430"/>
    </location>
</feature>
<gene>
    <name evidence="9" type="ORF">ACJ72_05198</name>
</gene>
<dbReference type="Pfam" id="PF07690">
    <property type="entry name" value="MFS_1"/>
    <property type="match status" value="1"/>
</dbReference>
<dbReference type="OrthoDB" id="3639251at2759"/>
<feature type="transmembrane region" description="Helical" evidence="7">
    <location>
        <begin position="442"/>
        <end position="463"/>
    </location>
</feature>
<evidence type="ECO:0000313" key="10">
    <source>
        <dbReference type="Proteomes" id="UP000091918"/>
    </source>
</evidence>
<dbReference type="PANTHER" id="PTHR43791">
    <property type="entry name" value="PERMEASE-RELATED"/>
    <property type="match status" value="1"/>
</dbReference>
<feature type="transmembrane region" description="Helical" evidence="7">
    <location>
        <begin position="352"/>
        <end position="371"/>
    </location>
</feature>
<keyword evidence="10" id="KW-1185">Reference proteome</keyword>
<feature type="transmembrane region" description="Helical" evidence="7">
    <location>
        <begin position="285"/>
        <end position="310"/>
    </location>
</feature>
<accession>A0A1B7NUK9</accession>
<keyword evidence="4 7" id="KW-1133">Transmembrane helix</keyword>
<dbReference type="SUPFAM" id="SSF103473">
    <property type="entry name" value="MFS general substrate transporter"/>
    <property type="match status" value="1"/>
</dbReference>
<feature type="transmembrane region" description="Helical" evidence="7">
    <location>
        <begin position="212"/>
        <end position="231"/>
    </location>
</feature>
<sequence>MVATTNSSSDEKFPPDQIEDKSKREVESAEMFTPKEAAAIRRRIDLRLIPALGLMYGISLMDRKNVSNAAIAGMRQDLDLLEGYRYSLITLSFFITYVIFQPAMTVLCRKVGPRIFLPGICLLWGVLIVCFGFSNNWTTMMALRLLLGLLEAGYFPGTIYLLSTWYLKFEVARRYSVFYLIGSLASALSGILAYGLMQMEGVQGIRVGVGEIFIMEGVITIAIAIFAYAFIVRFPDEERNKPSFRFLKPDECQFVVERLEKDRGDVEPEKFNLVKFLKPAGDIEIWGFAFLFFCITTVTYSFSFFLPIILKDNLGFSMAASQCLIAPPYAFSAILMFTTAWFADRVKLRSPFIVLNSLISLVGMPIMGFHSNSAVRYFGVFIGVAGVNANVPLVMAYQANNIRGQWKRAFCSATLTGFGGIGGIAGSLVFRTQDRPSYTPGIIATMTACACVIVTVCVMTLYFRWQNSRADRGEKVINGDPEFRYTL</sequence>
<feature type="region of interest" description="Disordered" evidence="6">
    <location>
        <begin position="1"/>
        <end position="25"/>
    </location>
</feature>
<evidence type="ECO:0000256" key="3">
    <source>
        <dbReference type="ARBA" id="ARBA00022692"/>
    </source>
</evidence>
<feature type="transmembrane region" description="Helical" evidence="7">
    <location>
        <begin position="115"/>
        <end position="134"/>
    </location>
</feature>
<evidence type="ECO:0000313" key="9">
    <source>
        <dbReference type="EMBL" id="OAX80470.1"/>
    </source>
</evidence>
<dbReference type="EMBL" id="LGUA01000694">
    <property type="protein sequence ID" value="OAX80470.1"/>
    <property type="molecule type" value="Genomic_DNA"/>
</dbReference>